<dbReference type="PROSITE" id="PS51197">
    <property type="entry name" value="HTH_RRF2_2"/>
    <property type="match status" value="1"/>
</dbReference>
<accession>A0AAW5QZQ8</accession>
<dbReference type="Proteomes" id="UP001320898">
    <property type="component" value="Unassembled WGS sequence"/>
</dbReference>
<dbReference type="PANTHER" id="PTHR33221:SF4">
    <property type="entry name" value="HTH-TYPE TRANSCRIPTIONAL REPRESSOR NSRR"/>
    <property type="match status" value="1"/>
</dbReference>
<dbReference type="InterPro" id="IPR036388">
    <property type="entry name" value="WH-like_DNA-bd_sf"/>
</dbReference>
<proteinExistence type="predicted"/>
<dbReference type="PANTHER" id="PTHR33221">
    <property type="entry name" value="WINGED HELIX-TURN-HELIX TRANSCRIPTIONAL REGULATOR, RRF2 FAMILY"/>
    <property type="match status" value="1"/>
</dbReference>
<dbReference type="AlphaFoldDB" id="A0AAW5QZQ8"/>
<keyword evidence="1" id="KW-0238">DNA-binding</keyword>
<organism evidence="2 3">
    <name type="scientific">Microbaculum marinisediminis</name>
    <dbReference type="NCBI Taxonomy" id="2931392"/>
    <lineage>
        <taxon>Bacteria</taxon>
        <taxon>Pseudomonadati</taxon>
        <taxon>Pseudomonadota</taxon>
        <taxon>Alphaproteobacteria</taxon>
        <taxon>Hyphomicrobiales</taxon>
        <taxon>Tepidamorphaceae</taxon>
        <taxon>Microbaculum</taxon>
    </lineage>
</organism>
<evidence type="ECO:0000256" key="1">
    <source>
        <dbReference type="ARBA" id="ARBA00023125"/>
    </source>
</evidence>
<dbReference type="RefSeq" id="WP_261617064.1">
    <property type="nucleotide sequence ID" value="NZ_JALIDZ010000007.1"/>
</dbReference>
<dbReference type="SUPFAM" id="SSF46785">
    <property type="entry name" value="Winged helix' DNA-binding domain"/>
    <property type="match status" value="1"/>
</dbReference>
<name>A0AAW5QZQ8_9HYPH</name>
<reference evidence="2 3" key="1">
    <citation type="submission" date="2022-04" db="EMBL/GenBank/DDBJ databases">
        <authorList>
            <person name="Ye Y.-Q."/>
            <person name="Du Z.-J."/>
        </authorList>
    </citation>
    <scope>NUCLEOTIDE SEQUENCE [LARGE SCALE GENOMIC DNA]</scope>
    <source>
        <strain evidence="2 3">A6E488</strain>
    </source>
</reference>
<gene>
    <name evidence="2" type="ORF">MUB46_16680</name>
</gene>
<dbReference type="InterPro" id="IPR036390">
    <property type="entry name" value="WH_DNA-bd_sf"/>
</dbReference>
<sequence length="139" mass="14847">MRLTSFTDYGLRMLMRMASTPDRAVSTAELAQEFGLSRDHLTKIMQRLARGGIVVTRRGGGGGAVLARPAGDIRIGAVVRLLEEGQALVECFAPDGGDCTITGCCRLKARLRSAEAAFLADLDRSTLADIALPELEVTP</sequence>
<evidence type="ECO:0000313" key="2">
    <source>
        <dbReference type="EMBL" id="MCT8973500.1"/>
    </source>
</evidence>
<keyword evidence="3" id="KW-1185">Reference proteome</keyword>
<dbReference type="GO" id="GO:0005829">
    <property type="term" value="C:cytosol"/>
    <property type="evidence" value="ECO:0007669"/>
    <property type="project" value="TreeGrafter"/>
</dbReference>
<dbReference type="InterPro" id="IPR000944">
    <property type="entry name" value="Tscrpt_reg_Rrf2"/>
</dbReference>
<dbReference type="EMBL" id="JALIDZ010000007">
    <property type="protein sequence ID" value="MCT8973500.1"/>
    <property type="molecule type" value="Genomic_DNA"/>
</dbReference>
<evidence type="ECO:0000313" key="3">
    <source>
        <dbReference type="Proteomes" id="UP001320898"/>
    </source>
</evidence>
<protein>
    <submittedName>
        <fullName evidence="2">Rrf2 family transcriptional regulator</fullName>
    </submittedName>
</protein>
<comment type="caution">
    <text evidence="2">The sequence shown here is derived from an EMBL/GenBank/DDBJ whole genome shotgun (WGS) entry which is preliminary data.</text>
</comment>
<dbReference type="Gene3D" id="1.10.10.10">
    <property type="entry name" value="Winged helix-like DNA-binding domain superfamily/Winged helix DNA-binding domain"/>
    <property type="match status" value="1"/>
</dbReference>
<dbReference type="NCBIfam" id="TIGR00738">
    <property type="entry name" value="rrf2_super"/>
    <property type="match status" value="1"/>
</dbReference>
<dbReference type="GO" id="GO:0003700">
    <property type="term" value="F:DNA-binding transcription factor activity"/>
    <property type="evidence" value="ECO:0007669"/>
    <property type="project" value="TreeGrafter"/>
</dbReference>
<dbReference type="GO" id="GO:0003677">
    <property type="term" value="F:DNA binding"/>
    <property type="evidence" value="ECO:0007669"/>
    <property type="project" value="UniProtKB-KW"/>
</dbReference>
<dbReference type="Pfam" id="PF02082">
    <property type="entry name" value="Rrf2"/>
    <property type="match status" value="1"/>
</dbReference>